<proteinExistence type="predicted"/>
<organism evidence="2 3">
    <name type="scientific">Dryococelus australis</name>
    <dbReference type="NCBI Taxonomy" id="614101"/>
    <lineage>
        <taxon>Eukaryota</taxon>
        <taxon>Metazoa</taxon>
        <taxon>Ecdysozoa</taxon>
        <taxon>Arthropoda</taxon>
        <taxon>Hexapoda</taxon>
        <taxon>Insecta</taxon>
        <taxon>Pterygota</taxon>
        <taxon>Neoptera</taxon>
        <taxon>Polyneoptera</taxon>
        <taxon>Phasmatodea</taxon>
        <taxon>Verophasmatodea</taxon>
        <taxon>Anareolatae</taxon>
        <taxon>Phasmatidae</taxon>
        <taxon>Eurycanthinae</taxon>
        <taxon>Dryococelus</taxon>
    </lineage>
</organism>
<dbReference type="EMBL" id="JARBHB010000001">
    <property type="protein sequence ID" value="KAJ8895594.1"/>
    <property type="molecule type" value="Genomic_DNA"/>
</dbReference>
<sequence>MEGDKTKCLKSISPPNEFAEWTTLTSLGEELRVDALEGLLADDSGRALGLEAAVDSLELILGEARGSAQRLEALRAVPGRRLQVLELRVWNTEPPPTQLSNLLFPRGATVAQRLACSPRRTGFNPRPGHSRTFASGNRAGRCRWSAGFLGDLPFPPPLYSGFQRRSIFNLITLIGSQDLAVKSRPNISTQYDYPSDTMRRYSDLGDACLRRLPPPVAGSSWAAADGGVTTPSRPDRSVVHTSGPAPGAARLPRSRSALTFPSVGHSPSPLSTSYLPLCRSFTFPSVGSSYSYFGRSLPSEAAHLPLLWMFTLPSSRSSCLSFGRSFQYVSRSPPLLQLLTFPLPTAHLPLFLPLPPLFRPRSLIPLRAPTSRKVRNYAPAR</sequence>
<reference evidence="2 3" key="1">
    <citation type="submission" date="2023-02" db="EMBL/GenBank/DDBJ databases">
        <title>LHISI_Scaffold_Assembly.</title>
        <authorList>
            <person name="Stuart O.P."/>
            <person name="Cleave R."/>
            <person name="Magrath M.J.L."/>
            <person name="Mikheyev A.S."/>
        </authorList>
    </citation>
    <scope>NUCLEOTIDE SEQUENCE [LARGE SCALE GENOMIC DNA]</scope>
    <source>
        <strain evidence="2">Daus_M_001</strain>
        <tissue evidence="2">Leg muscle</tissue>
    </source>
</reference>
<gene>
    <name evidence="2" type="ORF">PR048_000930</name>
</gene>
<accession>A0ABQ9IFY3</accession>
<dbReference type="Proteomes" id="UP001159363">
    <property type="component" value="Chromosome 1"/>
</dbReference>
<evidence type="ECO:0000256" key="1">
    <source>
        <dbReference type="SAM" id="MobiDB-lite"/>
    </source>
</evidence>
<protein>
    <submittedName>
        <fullName evidence="2">Uncharacterized protein</fullName>
    </submittedName>
</protein>
<feature type="region of interest" description="Disordered" evidence="1">
    <location>
        <begin position="220"/>
        <end position="251"/>
    </location>
</feature>
<name>A0ABQ9IFY3_9NEOP</name>
<keyword evidence="3" id="KW-1185">Reference proteome</keyword>
<evidence type="ECO:0000313" key="3">
    <source>
        <dbReference type="Proteomes" id="UP001159363"/>
    </source>
</evidence>
<evidence type="ECO:0000313" key="2">
    <source>
        <dbReference type="EMBL" id="KAJ8895594.1"/>
    </source>
</evidence>
<comment type="caution">
    <text evidence="2">The sequence shown here is derived from an EMBL/GenBank/DDBJ whole genome shotgun (WGS) entry which is preliminary data.</text>
</comment>